<keyword evidence="3" id="KW-1185">Reference proteome</keyword>
<sequence length="181" mass="20087">MFAYNCTIHETTGFAPFMLMFGRVPRLLVDMVFDSALENPEVVDYDLYEGYRSTCGGGDRVLLANKGEHGKRKLADCWQNTIYLVTAVDVDSHTLKIQNSVTSQENTVHRNLVLPVHFLPLHASSDGGTYVTDVTVSIDSADGHVDSAVEWMTVDDTVYKCGCRGCLLTIQWTGQSARFGR</sequence>
<evidence type="ECO:0000313" key="2">
    <source>
        <dbReference type="EMBL" id="KAK0145694.1"/>
    </source>
</evidence>
<evidence type="ECO:0000313" key="1">
    <source>
        <dbReference type="EMBL" id="KAK0134951.1"/>
    </source>
</evidence>
<name>A0AA47MSH2_MERPO</name>
<accession>A0AA47MSH2</accession>
<gene>
    <name evidence="2" type="ORF">N1851_015415</name>
    <name evidence="1" type="ORF">N1851_029232</name>
</gene>
<organism evidence="2 3">
    <name type="scientific">Merluccius polli</name>
    <name type="common">Benguela hake</name>
    <name type="synonym">Merluccius cadenati</name>
    <dbReference type="NCBI Taxonomy" id="89951"/>
    <lineage>
        <taxon>Eukaryota</taxon>
        <taxon>Metazoa</taxon>
        <taxon>Chordata</taxon>
        <taxon>Craniata</taxon>
        <taxon>Vertebrata</taxon>
        <taxon>Euteleostomi</taxon>
        <taxon>Actinopterygii</taxon>
        <taxon>Neopterygii</taxon>
        <taxon>Teleostei</taxon>
        <taxon>Neoteleostei</taxon>
        <taxon>Acanthomorphata</taxon>
        <taxon>Zeiogadaria</taxon>
        <taxon>Gadariae</taxon>
        <taxon>Gadiformes</taxon>
        <taxon>Gadoidei</taxon>
        <taxon>Merlucciidae</taxon>
        <taxon>Merluccius</taxon>
    </lineage>
</organism>
<protein>
    <submittedName>
        <fullName evidence="2">Uncharacterized protein</fullName>
    </submittedName>
</protein>
<reference evidence="2" key="1">
    <citation type="journal article" date="2023" name="Front. Mar. Sci.">
        <title>A new Merluccius polli reference genome to investigate the effects of global change in West African waters.</title>
        <authorList>
            <person name="Mateo J.L."/>
            <person name="Blanco-Fernandez C."/>
            <person name="Garcia-Vazquez E."/>
            <person name="Machado-Schiaffino G."/>
        </authorList>
    </citation>
    <scope>NUCLEOTIDE SEQUENCE</scope>
    <source>
        <strain evidence="2">C29</strain>
        <tissue evidence="2">Fin</tissue>
    </source>
</reference>
<dbReference type="AlphaFoldDB" id="A0AA47MSH2"/>
<dbReference type="Proteomes" id="UP001174136">
    <property type="component" value="Unassembled WGS sequence"/>
</dbReference>
<dbReference type="EMBL" id="JAOPHQ010002844">
    <property type="protein sequence ID" value="KAK0145694.1"/>
    <property type="molecule type" value="Genomic_DNA"/>
</dbReference>
<evidence type="ECO:0000313" key="3">
    <source>
        <dbReference type="Proteomes" id="UP001174136"/>
    </source>
</evidence>
<proteinExistence type="predicted"/>
<dbReference type="EMBL" id="JAOPHQ010005514">
    <property type="protein sequence ID" value="KAK0134951.1"/>
    <property type="molecule type" value="Genomic_DNA"/>
</dbReference>
<comment type="caution">
    <text evidence="2">The sequence shown here is derived from an EMBL/GenBank/DDBJ whole genome shotgun (WGS) entry which is preliminary data.</text>
</comment>